<keyword evidence="2" id="KW-1185">Reference proteome</keyword>
<sequence length="73" mass="7838">MGEGSRAQCSSRRGTAHYWSSIQRFSRACTENLVKDSISSGADGRSPSINLGLVAVSTQWLPSGTAQVRLHDT</sequence>
<name>A0A194VQC7_CYTMA</name>
<evidence type="ECO:0000313" key="2">
    <source>
        <dbReference type="Proteomes" id="UP000078559"/>
    </source>
</evidence>
<gene>
    <name evidence="1" type="ORF">VM1G_11410</name>
</gene>
<proteinExistence type="predicted"/>
<protein>
    <submittedName>
        <fullName evidence="1">Uncharacterized protein</fullName>
    </submittedName>
</protein>
<dbReference type="AlphaFoldDB" id="A0A194VQC7"/>
<organism evidence="1 2">
    <name type="scientific">Cytospora mali</name>
    <name type="common">Apple Valsa canker fungus</name>
    <name type="synonym">Valsa mali</name>
    <dbReference type="NCBI Taxonomy" id="578113"/>
    <lineage>
        <taxon>Eukaryota</taxon>
        <taxon>Fungi</taxon>
        <taxon>Dikarya</taxon>
        <taxon>Ascomycota</taxon>
        <taxon>Pezizomycotina</taxon>
        <taxon>Sordariomycetes</taxon>
        <taxon>Sordariomycetidae</taxon>
        <taxon>Diaporthales</taxon>
        <taxon>Cytosporaceae</taxon>
        <taxon>Cytospora</taxon>
    </lineage>
</organism>
<dbReference type="EMBL" id="CM003099">
    <property type="protein sequence ID" value="KUI66389.1"/>
    <property type="molecule type" value="Genomic_DNA"/>
</dbReference>
<reference evidence="1" key="1">
    <citation type="submission" date="2014-12" db="EMBL/GenBank/DDBJ databases">
        <title>Genome Sequence of Valsa Canker Pathogens Uncovers a Specific Adaption of Colonization on Woody Bark.</title>
        <authorList>
            <person name="Yin Z."/>
            <person name="Liu H."/>
            <person name="Gao X."/>
            <person name="Li Z."/>
            <person name="Song N."/>
            <person name="Ke X."/>
            <person name="Dai Q."/>
            <person name="Wu Y."/>
            <person name="Sun Y."/>
            <person name="Xu J.-R."/>
            <person name="Kang Z.K."/>
            <person name="Wang L."/>
            <person name="Huang L."/>
        </authorList>
    </citation>
    <scope>NUCLEOTIDE SEQUENCE [LARGE SCALE GENOMIC DNA]</scope>
    <source>
        <strain evidence="1">03-8</strain>
    </source>
</reference>
<accession>A0A194VQC7</accession>
<evidence type="ECO:0000313" key="1">
    <source>
        <dbReference type="EMBL" id="KUI66389.1"/>
    </source>
</evidence>
<dbReference type="Proteomes" id="UP000078559">
    <property type="component" value="Chromosome 2"/>
</dbReference>